<dbReference type="EMBL" id="CAJMWV010002455">
    <property type="protein sequence ID" value="CAE6463057.1"/>
    <property type="molecule type" value="Genomic_DNA"/>
</dbReference>
<dbReference type="Proteomes" id="UP000663831">
    <property type="component" value="Unassembled WGS sequence"/>
</dbReference>
<evidence type="ECO:0000313" key="2">
    <source>
        <dbReference type="EMBL" id="CAE6463057.1"/>
    </source>
</evidence>
<comment type="caution">
    <text evidence="2">The sequence shown here is derived from an EMBL/GenBank/DDBJ whole genome shotgun (WGS) entry which is preliminary data.</text>
</comment>
<evidence type="ECO:0000256" key="1">
    <source>
        <dbReference type="SAM" id="MobiDB-lite"/>
    </source>
</evidence>
<feature type="compositionally biased region" description="Basic and acidic residues" evidence="1">
    <location>
        <begin position="14"/>
        <end position="34"/>
    </location>
</feature>
<reference evidence="2" key="1">
    <citation type="submission" date="2021-01" db="EMBL/GenBank/DDBJ databases">
        <authorList>
            <person name="Kaushik A."/>
        </authorList>
    </citation>
    <scope>NUCLEOTIDE SEQUENCE</scope>
    <source>
        <strain evidence="2">AG3-1AP</strain>
    </source>
</reference>
<proteinExistence type="predicted"/>
<accession>A0A8H3BRL5</accession>
<feature type="region of interest" description="Disordered" evidence="1">
    <location>
        <begin position="1"/>
        <end position="63"/>
    </location>
</feature>
<evidence type="ECO:0000313" key="3">
    <source>
        <dbReference type="Proteomes" id="UP000663831"/>
    </source>
</evidence>
<gene>
    <name evidence="2" type="ORF">RDB_LOCUS78426</name>
</gene>
<protein>
    <submittedName>
        <fullName evidence="2">Uncharacterized protein</fullName>
    </submittedName>
</protein>
<dbReference type="AlphaFoldDB" id="A0A8H3BRL5"/>
<organism evidence="2 3">
    <name type="scientific">Rhizoctonia solani</name>
    <dbReference type="NCBI Taxonomy" id="456999"/>
    <lineage>
        <taxon>Eukaryota</taxon>
        <taxon>Fungi</taxon>
        <taxon>Dikarya</taxon>
        <taxon>Basidiomycota</taxon>
        <taxon>Agaricomycotina</taxon>
        <taxon>Agaricomycetes</taxon>
        <taxon>Cantharellales</taxon>
        <taxon>Ceratobasidiaceae</taxon>
        <taxon>Rhizoctonia</taxon>
    </lineage>
</organism>
<name>A0A8H3BRL5_9AGAM</name>
<sequence length="201" mass="22588">MRKHGSKATGSDSVGKDEGSESEDIDKQGEIAKGEDEEIQELASQTSRMSAYDTRRDEPEIPQFNDIITANTYDLDDLDAHSNYLRGSCGIMPPPPFPLPRAPLHPNKMSSRMKLPGLKTRTDFETLMLGTFANMSVGTPKTTSKRMLRCVIAETLTDEEIDSIIMLSIRQFGSVTQSNYKRIQYSYCHRLKLLSPYCLQT</sequence>